<organism evidence="2 3">
    <name type="scientific">Methanococcus aeolicus (strain ATCC BAA-1280 / DSM 17508 / OCM 812 / Nankai-3)</name>
    <dbReference type="NCBI Taxonomy" id="419665"/>
    <lineage>
        <taxon>Archaea</taxon>
        <taxon>Methanobacteriati</taxon>
        <taxon>Methanobacteriota</taxon>
        <taxon>Methanomada group</taxon>
        <taxon>Methanococci</taxon>
        <taxon>Methanococcales</taxon>
        <taxon>Methanococcaceae</taxon>
        <taxon>Methanococcus</taxon>
    </lineage>
</organism>
<sequence>MLKFGTAGIPLNVKPRTTLGAFEFLKKIELKAMEIEFVRGVNIKEEKAEELKNHSNNLTLSVHAPYYINLNAKEQEKVESSIKRITDSAKILSIFGKISPKNKNVVFHPGYYLKMDKEIVYKTMINNIKRIIDYLEENKINAMIRPETTGKITQFGSIEELISLSEELDILPCIDFSHIYARSLGKINDYNSFYNIMENVENKLGKRAIQDIHAHISGIEYGKGGEKNHLPLDNSEFKYKEVLKVLKDFNVSGTVICESPKMEYDTIFLKRIYEEI</sequence>
<dbReference type="GO" id="GO:0008270">
    <property type="term" value="F:zinc ion binding"/>
    <property type="evidence" value="ECO:0007669"/>
    <property type="project" value="InterPro"/>
</dbReference>
<dbReference type="InterPro" id="IPR036237">
    <property type="entry name" value="Xyl_isomerase-like_sf"/>
</dbReference>
<dbReference type="KEGG" id="mae:Maeo_1039"/>
<dbReference type="EMBL" id="CP000743">
    <property type="protein sequence ID" value="ABR56617.1"/>
    <property type="molecule type" value="Genomic_DNA"/>
</dbReference>
<dbReference type="PANTHER" id="PTHR21445">
    <property type="entry name" value="ENDONUCLEASE IV ENDODEOXYRIBONUCLEASE IV"/>
    <property type="match status" value="1"/>
</dbReference>
<dbReference type="STRING" id="419665.Maeo_1039"/>
<dbReference type="GO" id="GO:0016853">
    <property type="term" value="F:isomerase activity"/>
    <property type="evidence" value="ECO:0007669"/>
    <property type="project" value="UniProtKB-KW"/>
</dbReference>
<dbReference type="CDD" id="cd00019">
    <property type="entry name" value="AP2Ec"/>
    <property type="match status" value="1"/>
</dbReference>
<keyword evidence="3" id="KW-1185">Reference proteome</keyword>
<gene>
    <name evidence="2" type="ordered locus">Maeo_1039</name>
</gene>
<dbReference type="GeneID" id="5327295"/>
<dbReference type="GO" id="GO:0006284">
    <property type="term" value="P:base-excision repair"/>
    <property type="evidence" value="ECO:0007669"/>
    <property type="project" value="TreeGrafter"/>
</dbReference>
<dbReference type="Proteomes" id="UP000001106">
    <property type="component" value="Chromosome"/>
</dbReference>
<dbReference type="InterPro" id="IPR001719">
    <property type="entry name" value="AP_endonuc_2"/>
</dbReference>
<dbReference type="eggNOG" id="arCOG01894">
    <property type="taxonomic scope" value="Archaea"/>
</dbReference>
<dbReference type="SMART" id="SM00518">
    <property type="entry name" value="AP2Ec"/>
    <property type="match status" value="1"/>
</dbReference>
<evidence type="ECO:0000259" key="1">
    <source>
        <dbReference type="Pfam" id="PF01261"/>
    </source>
</evidence>
<dbReference type="Pfam" id="PF01261">
    <property type="entry name" value="AP_endonuc_2"/>
    <property type="match status" value="1"/>
</dbReference>
<evidence type="ECO:0000313" key="2">
    <source>
        <dbReference type="EMBL" id="ABR56617.1"/>
    </source>
</evidence>
<dbReference type="AlphaFoldDB" id="A6UVU5"/>
<accession>A6UVU5</accession>
<dbReference type="RefSeq" id="WP_011973749.1">
    <property type="nucleotide sequence ID" value="NC_009635.1"/>
</dbReference>
<protein>
    <submittedName>
        <fullName evidence="2">Xylose isomerase domain protein TIM barrel</fullName>
    </submittedName>
</protein>
<dbReference type="InterPro" id="IPR013022">
    <property type="entry name" value="Xyl_isomerase-like_TIM-brl"/>
</dbReference>
<evidence type="ECO:0000313" key="3">
    <source>
        <dbReference type="Proteomes" id="UP000001106"/>
    </source>
</evidence>
<feature type="domain" description="Xylose isomerase-like TIM barrel" evidence="1">
    <location>
        <begin position="22"/>
        <end position="262"/>
    </location>
</feature>
<dbReference type="OrthoDB" id="33250at2157"/>
<dbReference type="PANTHER" id="PTHR21445:SF0">
    <property type="entry name" value="APURINIC-APYRIMIDINIC ENDONUCLEASE"/>
    <property type="match status" value="1"/>
</dbReference>
<proteinExistence type="predicted"/>
<name>A6UVU5_META3</name>
<dbReference type="SUPFAM" id="SSF51658">
    <property type="entry name" value="Xylose isomerase-like"/>
    <property type="match status" value="1"/>
</dbReference>
<dbReference type="GO" id="GO:0008081">
    <property type="term" value="F:phosphoric diester hydrolase activity"/>
    <property type="evidence" value="ECO:0007669"/>
    <property type="project" value="TreeGrafter"/>
</dbReference>
<keyword evidence="2" id="KW-0413">Isomerase</keyword>
<dbReference type="GO" id="GO:0003677">
    <property type="term" value="F:DNA binding"/>
    <property type="evidence" value="ECO:0007669"/>
    <property type="project" value="InterPro"/>
</dbReference>
<reference evidence="2" key="1">
    <citation type="submission" date="2007-06" db="EMBL/GenBank/DDBJ databases">
        <title>Complete sequence of Methanococcus aeolicus Nankai-3.</title>
        <authorList>
            <consortium name="US DOE Joint Genome Institute"/>
            <person name="Copeland A."/>
            <person name="Lucas S."/>
            <person name="Lapidus A."/>
            <person name="Barry K."/>
            <person name="Glavina del Rio T."/>
            <person name="Dalin E."/>
            <person name="Tice H."/>
            <person name="Pitluck S."/>
            <person name="Chain P."/>
            <person name="Malfatti S."/>
            <person name="Shin M."/>
            <person name="Vergez L."/>
            <person name="Schmutz J."/>
            <person name="Larimer F."/>
            <person name="Land M."/>
            <person name="Hauser L."/>
            <person name="Kyrpides N."/>
            <person name="Lykidis A."/>
            <person name="Sieprawska-Lupa M."/>
            <person name="Whitman W.B."/>
            <person name="Richardson P."/>
        </authorList>
    </citation>
    <scope>NUCLEOTIDE SEQUENCE [LARGE SCALE GENOMIC DNA]</scope>
    <source>
        <strain evidence="2">Nankai-3</strain>
    </source>
</reference>
<dbReference type="GO" id="GO:0003906">
    <property type="term" value="F:DNA-(apurinic or apyrimidinic site) endonuclease activity"/>
    <property type="evidence" value="ECO:0007669"/>
    <property type="project" value="TreeGrafter"/>
</dbReference>
<dbReference type="FunFam" id="3.20.20.150:FF:000017">
    <property type="entry name" value="Endonuclease IV related protein"/>
    <property type="match status" value="1"/>
</dbReference>
<dbReference type="Gene3D" id="3.20.20.150">
    <property type="entry name" value="Divalent-metal-dependent TIM barrel enzymes"/>
    <property type="match status" value="1"/>
</dbReference>
<dbReference type="HOGENOM" id="CLU_068832_0_0_2"/>